<sequence>MKLFDNAIFEALKNSYGKFFRKEELESFPRVKKYLFGERLIIKRVPDYLPKANIKSISFQHDFENVGAQTISFLNPFFA</sequence>
<dbReference type="AlphaFoldDB" id="A0A326RK24"/>
<comment type="caution">
    <text evidence="1">The sequence shown here is derived from an EMBL/GenBank/DDBJ whole genome shotgun (WGS) entry which is preliminary data.</text>
</comment>
<name>A0A326RK24_9BACT</name>
<evidence type="ECO:0000313" key="1">
    <source>
        <dbReference type="EMBL" id="PZV76092.1"/>
    </source>
</evidence>
<reference evidence="1 2" key="1">
    <citation type="submission" date="2018-06" db="EMBL/GenBank/DDBJ databases">
        <title>Genomic Encyclopedia of Archaeal and Bacterial Type Strains, Phase II (KMG-II): from individual species to whole genera.</title>
        <authorList>
            <person name="Goeker M."/>
        </authorList>
    </citation>
    <scope>NUCLEOTIDE SEQUENCE [LARGE SCALE GENOMIC DNA]</scope>
    <source>
        <strain evidence="1 2">T4</strain>
    </source>
</reference>
<organism evidence="1 2">
    <name type="scientific">Algoriphagus aquaeductus</name>
    <dbReference type="NCBI Taxonomy" id="475299"/>
    <lineage>
        <taxon>Bacteria</taxon>
        <taxon>Pseudomonadati</taxon>
        <taxon>Bacteroidota</taxon>
        <taxon>Cytophagia</taxon>
        <taxon>Cytophagales</taxon>
        <taxon>Cyclobacteriaceae</taxon>
        <taxon>Algoriphagus</taxon>
    </lineage>
</organism>
<dbReference type="Proteomes" id="UP000248917">
    <property type="component" value="Unassembled WGS sequence"/>
</dbReference>
<gene>
    <name evidence="1" type="ORF">CLV31_12612</name>
</gene>
<dbReference type="EMBL" id="QKTX01000026">
    <property type="protein sequence ID" value="PZV76092.1"/>
    <property type="molecule type" value="Genomic_DNA"/>
</dbReference>
<dbReference type="RefSeq" id="WP_111395042.1">
    <property type="nucleotide sequence ID" value="NZ_QKTX01000026.1"/>
</dbReference>
<evidence type="ECO:0000313" key="2">
    <source>
        <dbReference type="Proteomes" id="UP000248917"/>
    </source>
</evidence>
<keyword evidence="2" id="KW-1185">Reference proteome</keyword>
<proteinExistence type="predicted"/>
<accession>A0A326RK24</accession>
<protein>
    <submittedName>
        <fullName evidence="1">Uncharacterized protein</fullName>
    </submittedName>
</protein>